<name>A0A8G2BH37_9PROT</name>
<dbReference type="Proteomes" id="UP000198615">
    <property type="component" value="Unassembled WGS sequence"/>
</dbReference>
<evidence type="ECO:0000256" key="2">
    <source>
        <dbReference type="ARBA" id="ARBA00023315"/>
    </source>
</evidence>
<dbReference type="Gene3D" id="3.40.630.30">
    <property type="match status" value="1"/>
</dbReference>
<evidence type="ECO:0000259" key="3">
    <source>
        <dbReference type="PROSITE" id="PS51186"/>
    </source>
</evidence>
<evidence type="ECO:0000256" key="1">
    <source>
        <dbReference type="ARBA" id="ARBA00022679"/>
    </source>
</evidence>
<feature type="domain" description="N-acetyltransferase" evidence="3">
    <location>
        <begin position="7"/>
        <end position="154"/>
    </location>
</feature>
<sequence length="154" mass="16936">MTDASDITLRPITSEDSEDLLAWRNDPLTRANSRNGDAVTQQEHAAWLSRVLDDPNRQVWIGLEDEETVGTTSAVRHEDGAVEISVTVAPEARGRRRGAALVAAAVEEAQSLWPDAPIRAAIKQDNQASRKAFEACGFEQVAERDGLLDYELPR</sequence>
<keyword evidence="2 4" id="KW-0012">Acyltransferase</keyword>
<gene>
    <name evidence="4" type="ORF">SAMN05660686_01131</name>
</gene>
<keyword evidence="1 4" id="KW-0808">Transferase</keyword>
<dbReference type="AlphaFoldDB" id="A0A8G2BH37"/>
<dbReference type="InterPro" id="IPR050832">
    <property type="entry name" value="Bact_Acetyltransf"/>
</dbReference>
<dbReference type="OrthoDB" id="9788924at2"/>
<keyword evidence="5" id="KW-1185">Reference proteome</keyword>
<dbReference type="Pfam" id="PF13302">
    <property type="entry name" value="Acetyltransf_3"/>
    <property type="match status" value="1"/>
</dbReference>
<dbReference type="SUPFAM" id="SSF55729">
    <property type="entry name" value="Acyl-CoA N-acyltransferases (Nat)"/>
    <property type="match status" value="1"/>
</dbReference>
<evidence type="ECO:0000313" key="5">
    <source>
        <dbReference type="Proteomes" id="UP000198615"/>
    </source>
</evidence>
<dbReference type="GO" id="GO:0016747">
    <property type="term" value="F:acyltransferase activity, transferring groups other than amino-acyl groups"/>
    <property type="evidence" value="ECO:0007669"/>
    <property type="project" value="InterPro"/>
</dbReference>
<dbReference type="RefSeq" id="WP_051245021.1">
    <property type="nucleotide sequence ID" value="NZ_FNBW01000003.1"/>
</dbReference>
<dbReference type="InterPro" id="IPR016181">
    <property type="entry name" value="Acyl_CoA_acyltransferase"/>
</dbReference>
<reference evidence="4 5" key="1">
    <citation type="submission" date="2016-10" db="EMBL/GenBank/DDBJ databases">
        <authorList>
            <person name="Varghese N."/>
            <person name="Submissions S."/>
        </authorList>
    </citation>
    <scope>NUCLEOTIDE SEQUENCE [LARGE SCALE GENOMIC DNA]</scope>
    <source>
        <strain evidence="4 5">DSM 18839</strain>
    </source>
</reference>
<accession>A0A8G2BH37</accession>
<protein>
    <submittedName>
        <fullName evidence="4">L-amino acid N-acyltransferase YncA</fullName>
    </submittedName>
</protein>
<dbReference type="EMBL" id="FNBW01000003">
    <property type="protein sequence ID" value="SDF39177.1"/>
    <property type="molecule type" value="Genomic_DNA"/>
</dbReference>
<evidence type="ECO:0000313" key="4">
    <source>
        <dbReference type="EMBL" id="SDF39177.1"/>
    </source>
</evidence>
<organism evidence="4 5">
    <name type="scientific">Thalassobaculum litoreum DSM 18839</name>
    <dbReference type="NCBI Taxonomy" id="1123362"/>
    <lineage>
        <taxon>Bacteria</taxon>
        <taxon>Pseudomonadati</taxon>
        <taxon>Pseudomonadota</taxon>
        <taxon>Alphaproteobacteria</taxon>
        <taxon>Rhodospirillales</taxon>
        <taxon>Thalassobaculaceae</taxon>
        <taxon>Thalassobaculum</taxon>
    </lineage>
</organism>
<proteinExistence type="predicted"/>
<dbReference type="PANTHER" id="PTHR43877">
    <property type="entry name" value="AMINOALKYLPHOSPHONATE N-ACETYLTRANSFERASE-RELATED-RELATED"/>
    <property type="match status" value="1"/>
</dbReference>
<dbReference type="InterPro" id="IPR000182">
    <property type="entry name" value="GNAT_dom"/>
</dbReference>
<dbReference type="PROSITE" id="PS51186">
    <property type="entry name" value="GNAT"/>
    <property type="match status" value="1"/>
</dbReference>
<comment type="caution">
    <text evidence="4">The sequence shown here is derived from an EMBL/GenBank/DDBJ whole genome shotgun (WGS) entry which is preliminary data.</text>
</comment>